<sequence length="21" mass="2288">MKTSLSQGIGFSFLSSRIISQ</sequence>
<accession>A0A0E9X964</accession>
<dbReference type="EMBL" id="GBXM01009310">
    <property type="protein sequence ID" value="JAH99267.1"/>
    <property type="molecule type" value="Transcribed_RNA"/>
</dbReference>
<protein>
    <submittedName>
        <fullName evidence="1">Uncharacterized protein</fullName>
    </submittedName>
</protein>
<dbReference type="AlphaFoldDB" id="A0A0E9X964"/>
<evidence type="ECO:0000313" key="1">
    <source>
        <dbReference type="EMBL" id="JAH99267.1"/>
    </source>
</evidence>
<reference evidence="1" key="2">
    <citation type="journal article" date="2015" name="Fish Shellfish Immunol.">
        <title>Early steps in the European eel (Anguilla anguilla)-Vibrio vulnificus interaction in the gills: Role of the RtxA13 toxin.</title>
        <authorList>
            <person name="Callol A."/>
            <person name="Pajuelo D."/>
            <person name="Ebbesson L."/>
            <person name="Teles M."/>
            <person name="MacKenzie S."/>
            <person name="Amaro C."/>
        </authorList>
    </citation>
    <scope>NUCLEOTIDE SEQUENCE</scope>
</reference>
<reference evidence="1" key="1">
    <citation type="submission" date="2014-11" db="EMBL/GenBank/DDBJ databases">
        <authorList>
            <person name="Amaro Gonzalez C."/>
        </authorList>
    </citation>
    <scope>NUCLEOTIDE SEQUENCE</scope>
</reference>
<name>A0A0E9X964_ANGAN</name>
<organism evidence="1">
    <name type="scientific">Anguilla anguilla</name>
    <name type="common">European freshwater eel</name>
    <name type="synonym">Muraena anguilla</name>
    <dbReference type="NCBI Taxonomy" id="7936"/>
    <lineage>
        <taxon>Eukaryota</taxon>
        <taxon>Metazoa</taxon>
        <taxon>Chordata</taxon>
        <taxon>Craniata</taxon>
        <taxon>Vertebrata</taxon>
        <taxon>Euteleostomi</taxon>
        <taxon>Actinopterygii</taxon>
        <taxon>Neopterygii</taxon>
        <taxon>Teleostei</taxon>
        <taxon>Anguilliformes</taxon>
        <taxon>Anguillidae</taxon>
        <taxon>Anguilla</taxon>
    </lineage>
</organism>
<proteinExistence type="predicted"/>